<dbReference type="Proteomes" id="UP000265520">
    <property type="component" value="Unassembled WGS sequence"/>
</dbReference>
<organism evidence="1 2">
    <name type="scientific">Trifolium medium</name>
    <dbReference type="NCBI Taxonomy" id="97028"/>
    <lineage>
        <taxon>Eukaryota</taxon>
        <taxon>Viridiplantae</taxon>
        <taxon>Streptophyta</taxon>
        <taxon>Embryophyta</taxon>
        <taxon>Tracheophyta</taxon>
        <taxon>Spermatophyta</taxon>
        <taxon>Magnoliopsida</taxon>
        <taxon>eudicotyledons</taxon>
        <taxon>Gunneridae</taxon>
        <taxon>Pentapetalae</taxon>
        <taxon>rosids</taxon>
        <taxon>fabids</taxon>
        <taxon>Fabales</taxon>
        <taxon>Fabaceae</taxon>
        <taxon>Papilionoideae</taxon>
        <taxon>50 kb inversion clade</taxon>
        <taxon>NPAAA clade</taxon>
        <taxon>Hologalegina</taxon>
        <taxon>IRL clade</taxon>
        <taxon>Trifolieae</taxon>
        <taxon>Trifolium</taxon>
    </lineage>
</organism>
<keyword evidence="2" id="KW-1185">Reference proteome</keyword>
<evidence type="ECO:0000313" key="2">
    <source>
        <dbReference type="Proteomes" id="UP000265520"/>
    </source>
</evidence>
<sequence>MLQVLARVAQLPAARCPVQGNGFWPWRVAQPCGARCAVVNRSVVQELTFG</sequence>
<evidence type="ECO:0000313" key="1">
    <source>
        <dbReference type="EMBL" id="MCI83331.1"/>
    </source>
</evidence>
<reference evidence="1 2" key="1">
    <citation type="journal article" date="2018" name="Front. Plant Sci.">
        <title>Red Clover (Trifolium pratense) and Zigzag Clover (T. medium) - A Picture of Genomic Similarities and Differences.</title>
        <authorList>
            <person name="Dluhosova J."/>
            <person name="Istvanek J."/>
            <person name="Nedelnik J."/>
            <person name="Repkova J."/>
        </authorList>
    </citation>
    <scope>NUCLEOTIDE SEQUENCE [LARGE SCALE GENOMIC DNA]</scope>
    <source>
        <strain evidence="2">cv. 10/8</strain>
        <tissue evidence="1">Leaf</tissue>
    </source>
</reference>
<proteinExistence type="predicted"/>
<dbReference type="EMBL" id="LXQA011064525">
    <property type="protein sequence ID" value="MCI83331.1"/>
    <property type="molecule type" value="Genomic_DNA"/>
</dbReference>
<name>A0A392V8S2_9FABA</name>
<dbReference type="AlphaFoldDB" id="A0A392V8S2"/>
<comment type="caution">
    <text evidence="1">The sequence shown here is derived from an EMBL/GenBank/DDBJ whole genome shotgun (WGS) entry which is preliminary data.</text>
</comment>
<accession>A0A392V8S2</accession>
<protein>
    <submittedName>
        <fullName evidence="1">Uncharacterized protein</fullName>
    </submittedName>
</protein>